<name>A0A7C8VK67_ORBOL</name>
<feature type="signal peptide" evidence="1">
    <location>
        <begin position="1"/>
        <end position="18"/>
    </location>
</feature>
<feature type="chain" id="PRO_5028822151" description="RxLR effector protein" evidence="1">
    <location>
        <begin position="19"/>
        <end position="76"/>
    </location>
</feature>
<reference evidence="2 3" key="1">
    <citation type="submission" date="2020-01" db="EMBL/GenBank/DDBJ databases">
        <authorList>
            <person name="Palmer J.M."/>
        </authorList>
    </citation>
    <scope>NUCLEOTIDE SEQUENCE [LARGE SCALE GENOMIC DNA]</scope>
    <source>
        <strain evidence="2 3">TWF970</strain>
    </source>
</reference>
<gene>
    <name evidence="2" type="ORF">TWF970_007847</name>
</gene>
<keyword evidence="1" id="KW-0732">Signal</keyword>
<organism evidence="2 3">
    <name type="scientific">Orbilia oligospora</name>
    <name type="common">Nematode-trapping fungus</name>
    <name type="synonym">Arthrobotrys oligospora</name>
    <dbReference type="NCBI Taxonomy" id="2813651"/>
    <lineage>
        <taxon>Eukaryota</taxon>
        <taxon>Fungi</taxon>
        <taxon>Dikarya</taxon>
        <taxon>Ascomycota</taxon>
        <taxon>Pezizomycotina</taxon>
        <taxon>Orbiliomycetes</taxon>
        <taxon>Orbiliales</taxon>
        <taxon>Orbiliaceae</taxon>
        <taxon>Orbilia</taxon>
    </lineage>
</organism>
<accession>A0A7C8VK67</accession>
<dbReference type="AlphaFoldDB" id="A0A7C8VK67"/>
<dbReference type="EMBL" id="JAABOJ010000043">
    <property type="protein sequence ID" value="KAF3274587.1"/>
    <property type="molecule type" value="Genomic_DNA"/>
</dbReference>
<evidence type="ECO:0000313" key="3">
    <source>
        <dbReference type="Proteomes" id="UP000474640"/>
    </source>
</evidence>
<sequence>MQFSYIFALFVAVGSVAALPAPAENVALKPVALDGTTDEQGRMLRIFRMAAVKKNKAQLENDRLAPAPKVEPPMES</sequence>
<protein>
    <recommendedName>
        <fullName evidence="4">RxLR effector protein</fullName>
    </recommendedName>
</protein>
<evidence type="ECO:0000256" key="1">
    <source>
        <dbReference type="SAM" id="SignalP"/>
    </source>
</evidence>
<dbReference type="OrthoDB" id="5316240at2759"/>
<proteinExistence type="predicted"/>
<dbReference type="Proteomes" id="UP000474640">
    <property type="component" value="Unassembled WGS sequence"/>
</dbReference>
<evidence type="ECO:0000313" key="2">
    <source>
        <dbReference type="EMBL" id="KAF3274587.1"/>
    </source>
</evidence>
<evidence type="ECO:0008006" key="4">
    <source>
        <dbReference type="Google" id="ProtNLM"/>
    </source>
</evidence>
<comment type="caution">
    <text evidence="2">The sequence shown here is derived from an EMBL/GenBank/DDBJ whole genome shotgun (WGS) entry which is preliminary data.</text>
</comment>